<dbReference type="GO" id="GO:0141148">
    <property type="term" value="F:enoyl-[acyl-carrier-protein] reductase (NADPH) activity"/>
    <property type="evidence" value="ECO:0007669"/>
    <property type="project" value="UniProtKB-EC"/>
</dbReference>
<dbReference type="PANTHER" id="PTHR43981">
    <property type="entry name" value="ENOYL-[ACYL-CARRIER-PROTEIN] REDUCTASE, MITOCHONDRIAL"/>
    <property type="match status" value="1"/>
</dbReference>
<dbReference type="Gene3D" id="3.90.180.10">
    <property type="entry name" value="Medium-chain alcohol dehydrogenases, catalytic domain"/>
    <property type="match status" value="1"/>
</dbReference>
<dbReference type="Pfam" id="PF00107">
    <property type="entry name" value="ADH_zinc_N"/>
    <property type="match status" value="1"/>
</dbReference>
<evidence type="ECO:0000256" key="5">
    <source>
        <dbReference type="ARBA" id="ARBA00022946"/>
    </source>
</evidence>
<evidence type="ECO:0000256" key="6">
    <source>
        <dbReference type="ARBA" id="ARBA00023002"/>
    </source>
</evidence>
<protein>
    <recommendedName>
        <fullName evidence="9">enoyl-[acyl-carrier-protein] reductase</fullName>
        <ecNumber evidence="9">1.3.1.104</ecNumber>
    </recommendedName>
</protein>
<dbReference type="CDD" id="cd08292">
    <property type="entry name" value="ETR_like_2"/>
    <property type="match status" value="1"/>
</dbReference>
<dbReference type="PANTHER" id="PTHR43981:SF2">
    <property type="entry name" value="ENOYL-[ACYL-CARRIER-PROTEIN] REDUCTASE, MITOCHONDRIAL"/>
    <property type="match status" value="1"/>
</dbReference>
<comment type="catalytic activity">
    <reaction evidence="10">
        <text>a 2,3-saturated acyl-[ACP] + NADP(+) = a (2E)-enoyl-[ACP] + NADPH + H(+)</text>
        <dbReference type="Rhea" id="RHEA:22564"/>
        <dbReference type="Rhea" id="RHEA-COMP:9925"/>
        <dbReference type="Rhea" id="RHEA-COMP:9926"/>
        <dbReference type="ChEBI" id="CHEBI:15378"/>
        <dbReference type="ChEBI" id="CHEBI:57783"/>
        <dbReference type="ChEBI" id="CHEBI:58349"/>
        <dbReference type="ChEBI" id="CHEBI:78784"/>
        <dbReference type="ChEBI" id="CHEBI:78785"/>
        <dbReference type="EC" id="1.3.1.104"/>
    </reaction>
</comment>
<keyword evidence="6 12" id="KW-0560">Oxidoreductase</keyword>
<dbReference type="InterPro" id="IPR036291">
    <property type="entry name" value="NAD(P)-bd_dom_sf"/>
</dbReference>
<dbReference type="RefSeq" id="WP_045250698.1">
    <property type="nucleotide sequence ID" value="NZ_JYIT01000076.1"/>
</dbReference>
<dbReference type="InterPro" id="IPR020843">
    <property type="entry name" value="ER"/>
</dbReference>
<comment type="similarity">
    <text evidence="1">Belongs to the zinc-containing alcohol dehydrogenase family. Quinone oxidoreductase subfamily.</text>
</comment>
<evidence type="ECO:0000256" key="8">
    <source>
        <dbReference type="ARBA" id="ARBA00023160"/>
    </source>
</evidence>
<evidence type="ECO:0000256" key="1">
    <source>
        <dbReference type="ARBA" id="ARBA00010371"/>
    </source>
</evidence>
<evidence type="ECO:0000259" key="11">
    <source>
        <dbReference type="SMART" id="SM00829"/>
    </source>
</evidence>
<sequence length="325" mass="33517">MRALVHSSFGDPAEVLSVQEVPLPEPGPGQVRLRVLLATVHNHDLLTVRGLYGYKPELPARSGTEAVGVVDAVGEGVDAALVGRRVTAAGAFGAWAEYVLASAAGLIPVPDDVPDEQAAQLGSMPFSAISVLDSLGLGSGDWMIQNAANGAVGRMVAQLGAARGLHVVSLVRRAEGIAELAAQGVRNVVATDADDWQEQVRALAGDAPIRAGIDSVGGDGSGQIAAMLGDGGLLVVFGAMASPTMRISSGDVIFKQLTVRGFWGSKVAAAMPAEQRGALFGELLQRLRDGALTLPVEAVLPFERVGEASEGTLRAGREGKILLRP</sequence>
<dbReference type="AlphaFoldDB" id="A0A0F0KSS6"/>
<evidence type="ECO:0000256" key="7">
    <source>
        <dbReference type="ARBA" id="ARBA00023098"/>
    </source>
</evidence>
<dbReference type="InterPro" id="IPR013149">
    <property type="entry name" value="ADH-like_C"/>
</dbReference>
<keyword evidence="7" id="KW-0443">Lipid metabolism</keyword>
<evidence type="ECO:0000256" key="4">
    <source>
        <dbReference type="ARBA" id="ARBA00022857"/>
    </source>
</evidence>
<dbReference type="PATRIC" id="fig|582680.7.peg.2005"/>
<dbReference type="Gene3D" id="3.40.50.720">
    <property type="entry name" value="NAD(P)-binding Rossmann-like Domain"/>
    <property type="match status" value="1"/>
</dbReference>
<accession>A0A0F0KSS6</accession>
<keyword evidence="13" id="KW-1185">Reference proteome</keyword>
<evidence type="ECO:0000256" key="9">
    <source>
        <dbReference type="ARBA" id="ARBA00038963"/>
    </source>
</evidence>
<evidence type="ECO:0000313" key="13">
    <source>
        <dbReference type="Proteomes" id="UP000033448"/>
    </source>
</evidence>
<dbReference type="InterPro" id="IPR051034">
    <property type="entry name" value="Mito_Enoyl-ACP_Reductase"/>
</dbReference>
<dbReference type="SMART" id="SM00829">
    <property type="entry name" value="PKS_ER"/>
    <property type="match status" value="1"/>
</dbReference>
<dbReference type="InterPro" id="IPR013154">
    <property type="entry name" value="ADH-like_N"/>
</dbReference>
<evidence type="ECO:0000256" key="2">
    <source>
        <dbReference type="ARBA" id="ARBA00022516"/>
    </source>
</evidence>
<proteinExistence type="inferred from homology"/>
<dbReference type="OrthoDB" id="4190732at2"/>
<dbReference type="EC" id="1.3.1.104" evidence="9"/>
<name>A0A0F0KSS6_9MICO</name>
<dbReference type="EMBL" id="JYIT01000076">
    <property type="protein sequence ID" value="KJL23539.1"/>
    <property type="molecule type" value="Genomic_DNA"/>
</dbReference>
<dbReference type="InterPro" id="IPR011032">
    <property type="entry name" value="GroES-like_sf"/>
</dbReference>
<dbReference type="Pfam" id="PF08240">
    <property type="entry name" value="ADH_N"/>
    <property type="match status" value="1"/>
</dbReference>
<keyword evidence="5" id="KW-0809">Transit peptide</keyword>
<keyword evidence="4" id="KW-0521">NADP</keyword>
<evidence type="ECO:0000313" key="12">
    <source>
        <dbReference type="EMBL" id="KJL23539.1"/>
    </source>
</evidence>
<organism evidence="12 13">
    <name type="scientific">Microbacterium azadirachtae</name>
    <dbReference type="NCBI Taxonomy" id="582680"/>
    <lineage>
        <taxon>Bacteria</taxon>
        <taxon>Bacillati</taxon>
        <taxon>Actinomycetota</taxon>
        <taxon>Actinomycetes</taxon>
        <taxon>Micrococcales</taxon>
        <taxon>Microbacteriaceae</taxon>
        <taxon>Microbacterium</taxon>
    </lineage>
</organism>
<keyword evidence="8" id="KW-0275">Fatty acid biosynthesis</keyword>
<dbReference type="GO" id="GO:0006633">
    <property type="term" value="P:fatty acid biosynthetic process"/>
    <property type="evidence" value="ECO:0007669"/>
    <property type="project" value="UniProtKB-KW"/>
</dbReference>
<feature type="domain" description="Enoyl reductase (ER)" evidence="11">
    <location>
        <begin position="10"/>
        <end position="323"/>
    </location>
</feature>
<dbReference type="SUPFAM" id="SSF50129">
    <property type="entry name" value="GroES-like"/>
    <property type="match status" value="1"/>
</dbReference>
<gene>
    <name evidence="12" type="ORF">RL72_01961</name>
</gene>
<dbReference type="SUPFAM" id="SSF51735">
    <property type="entry name" value="NAD(P)-binding Rossmann-fold domains"/>
    <property type="match status" value="1"/>
</dbReference>
<dbReference type="Proteomes" id="UP000033448">
    <property type="component" value="Unassembled WGS sequence"/>
</dbReference>
<comment type="caution">
    <text evidence="12">The sequence shown here is derived from an EMBL/GenBank/DDBJ whole genome shotgun (WGS) entry which is preliminary data.</text>
</comment>
<keyword evidence="2" id="KW-0444">Lipid biosynthesis</keyword>
<keyword evidence="3" id="KW-0276">Fatty acid metabolism</keyword>
<evidence type="ECO:0000256" key="3">
    <source>
        <dbReference type="ARBA" id="ARBA00022832"/>
    </source>
</evidence>
<reference evidence="12 13" key="1">
    <citation type="submission" date="2015-02" db="EMBL/GenBank/DDBJ databases">
        <title>Draft genome sequences of ten Microbacterium spp. with emphasis on heavy metal contaminated environments.</title>
        <authorList>
            <person name="Corretto E."/>
        </authorList>
    </citation>
    <scope>NUCLEOTIDE SEQUENCE [LARGE SCALE GENOMIC DNA]</scope>
    <source>
        <strain evidence="12 13">DSM 23848</strain>
    </source>
</reference>
<evidence type="ECO:0000256" key="10">
    <source>
        <dbReference type="ARBA" id="ARBA00048843"/>
    </source>
</evidence>